<evidence type="ECO:0000313" key="1">
    <source>
        <dbReference type="EMBL" id="QAX95348.1"/>
    </source>
</evidence>
<reference evidence="1 2" key="1">
    <citation type="submission" date="2019-01" db="EMBL/GenBank/DDBJ databases">
        <authorList>
            <person name="Couch S.A."/>
            <person name="Klyczek K."/>
            <person name="Garlena R.A."/>
            <person name="Russell D.A."/>
            <person name="Pope W.H."/>
            <person name="Jacobs-Sera D."/>
            <person name="Hatfull G.F."/>
        </authorList>
    </citation>
    <scope>NUCLEOTIDE SEQUENCE [LARGE SCALE GENOMIC DNA]</scope>
</reference>
<dbReference type="Proteomes" id="UP000289284">
    <property type="component" value="Segment"/>
</dbReference>
<sequence>MNQKGPDVNPAHLRCRIYGHDWDAVGDIVFTAEGYWETLLCDRCGVRRTALIERGTGYVKRRRYNYPKGYQIKGGVTRQELGKIRLQVMKDGGFKS</sequence>
<organism evidence="1 2">
    <name type="scientific">Gordonia phage Hello</name>
    <dbReference type="NCBI Taxonomy" id="2510573"/>
    <lineage>
        <taxon>Viruses</taxon>
        <taxon>Duplodnaviria</taxon>
        <taxon>Heunggongvirae</taxon>
        <taxon>Uroviricota</taxon>
        <taxon>Caudoviricetes</taxon>
        <taxon>Woesvirus</taxon>
        <taxon>Woesvirus woes</taxon>
    </lineage>
</organism>
<gene>
    <name evidence="1" type="primary">79</name>
    <name evidence="1" type="ORF">SEA_HELLO_79</name>
</gene>
<proteinExistence type="predicted"/>
<evidence type="ECO:0000313" key="2">
    <source>
        <dbReference type="Proteomes" id="UP000289284"/>
    </source>
</evidence>
<accession>A0A411B4U5</accession>
<protein>
    <submittedName>
        <fullName evidence="1">Uncharacterized protein</fullName>
    </submittedName>
</protein>
<name>A0A411B4U5_9CAUD</name>
<dbReference type="EMBL" id="MK450435">
    <property type="protein sequence ID" value="QAX95348.1"/>
    <property type="molecule type" value="Genomic_DNA"/>
</dbReference>